<dbReference type="CDD" id="cd19540">
    <property type="entry name" value="LCL_NRPS-like"/>
    <property type="match status" value="3"/>
</dbReference>
<dbReference type="InterPro" id="IPR042099">
    <property type="entry name" value="ANL_N_sf"/>
</dbReference>
<feature type="domain" description="Carrier" evidence="7">
    <location>
        <begin position="5518"/>
        <end position="5593"/>
    </location>
</feature>
<name>A0ABS2KVM1_9NOCA</name>
<protein>
    <submittedName>
        <fullName evidence="8">Amino acid adenylation domain-containing protein/non-ribosomal peptide synthase protein (TIGR01720 family)</fullName>
    </submittedName>
</protein>
<dbReference type="InterPro" id="IPR006162">
    <property type="entry name" value="Ppantetheine_attach_site"/>
</dbReference>
<feature type="domain" description="Carrier" evidence="7">
    <location>
        <begin position="2428"/>
        <end position="2504"/>
    </location>
</feature>
<evidence type="ECO:0000256" key="5">
    <source>
        <dbReference type="ARBA" id="ARBA00023194"/>
    </source>
</evidence>
<evidence type="ECO:0000256" key="4">
    <source>
        <dbReference type="ARBA" id="ARBA00022737"/>
    </source>
</evidence>
<dbReference type="Gene3D" id="3.30.300.30">
    <property type="match status" value="5"/>
</dbReference>
<evidence type="ECO:0000256" key="3">
    <source>
        <dbReference type="ARBA" id="ARBA00022553"/>
    </source>
</evidence>
<evidence type="ECO:0000313" key="9">
    <source>
        <dbReference type="Proteomes" id="UP000703038"/>
    </source>
</evidence>
<dbReference type="InterPro" id="IPR029058">
    <property type="entry name" value="AB_hydrolase_fold"/>
</dbReference>
<evidence type="ECO:0000256" key="1">
    <source>
        <dbReference type="ARBA" id="ARBA00001957"/>
    </source>
</evidence>
<sequence>MGDDRNEGAVVSPEPDGGRARVPLTGAQRPFWLAQHLDPDAALTVALYVDICAPAGPGVDLARLERAMYAAGTESGLRQTRLAQGPDDQPCLIHVEDAVMNLDVLDLRDEADPEASALAWMRAEFREPVDLLGTVLVRCVFLRLDDHRTFLYLRAHHVVLDGQGAFTLLGRIAGHYSGTLSPGPAPTPDTAARIHDAEVAYAASRRHDADLAHWREHLADVGDPTALSAAPPSAPRQPVATRLPWTQPRGTAADPLAVVAALAVHQSRVLDTDDVVLGFPVTGRTTAALRATAGMMANLVPLRLTVDASTTVRELLVQVRREITGALRHQRFRDWDHLLAPEVRPFGVSFGPVVNIMPFVAPLQFDDISAPVAILSSGPVHDTAINIYTGDTLTLDIQWNPERYDASDIDRHGVRLTRLLGGIVTADDHTTVGDLAFLDDGEAADLLDRSGGPAPTATTLGDLMAAVVRSDPAATAVLGGTVTLTYGELDDASGRLARTLRDAGAAPGTVVGLALPRSVDQVVALWAVVRTGAAFLPVDPADPAERLAAVLAESGVILVVTTDRHPVDLPSGTTRVAVTDVATEPLPRERPAITDLAYVMYTSGSTGRPKGVAITHAGLHGVVAGHRARGGEVTGARVLAVAAPTFDASISEHLLALALSGCLVVADADAYSGAPLQDLLRRESITHAILTPRVLETLSATETPSLRRVLSVGDVCPPALVSRWSTSPDLLLHNDYGPTETTVWATGTAPLTASGTVTIGRPLPGVRAVVLDSRLRPVPVGVPGELHLAGAGLARGYVGRSAETATRFVAGVDGTRLYRTGDRARWTSSGDLEYLGRTDSQVKVRGRRVELGEIDAALVAVPGVTQAVTVVRHDGDSDQLVSYVTGDADTADVLAAATRTLPSHLVPVHVVSLDALPLTASGKVDVRALPEPERRTAASREPTSDVERRLLDAVSLVLSRTDVGVDDDFFALGGDSILSIRLVTVAAASGMRISARDVVEQRSAAGLARVADTIGIVDEPPGSGIGRVDPTPIVRHLLERGGTPDRFAQTLTLSLPVGIDRASLVSTIEAVVAHHDMLRSVLVRDADGVHLDVRPQDAVRVDGLLRHGAGLAVEDLVATLDPENGVMLGLGWNDLGEHTAGRLVIAAHHLVVDVVSWGVLVADLVAAWAAVRSGAAPTLAPVRTSMRRWSSGLAAHDASARLPFWTGILDGPDPVLGQRVLDPAVDRVRNTTVRDVAFPAEIADALLVRAPTLFHAGPTDALLAALALALAAWRQDDAPTRLVQLEGHGREDDLVPGADTARTVGWFTTVFPVRLDLTGLDIAEALRGGPAAGEAILRIKDHLARVPDHGASYGLLRHGADDDVRDALRWTPQISFAHLGRMTTTDTGDWLPVPGVSPLSGPRPEDLGTAAVLEIDTVVLGDALIARLSTLDAALADADVEAFVSLWVEAATAVAQHVDTPGAGGRSPSDFPLVDATRSDVDAWTARHPTLIDVLPTAPLQAGLLVHARLAAGSIDPYVVQTIVHLDGALDAGRLQRAAQSLLDRHDALRVAFDTTTDGTGVQVVAASVTVPWTEVDVRADPDPAAVLDAFLAHDRAVAVDVATAPLLRVALLHTGDQRHTLVLTHHHLLLDGWSLPIVLADLLAAHAGEVPRPAPPPLRGFLQWVSERDTTASLAAWSEAMAGSTEATLLAPAHGSGIDEAPGQRIATLSTERTAELVARAGAAGVTVNTLVQLAWALVLGSAVGRTDVVFGATVSGRPAELDGSASMVGLLVSTVPVRVRLERTATVRESAQRLQREQAALLDHHHLAPSAIEAEVGPGAGFDTSLAFESYPLDRAALTAAAGDLSVLGVEARDATHYPLSLAVDPGESLVVRATHRRDVLDTDAVDRLLDRLLRVLEALDPSRVLAEIDLLGPAERTLVTETWNSTAHPLVPTTLVDAVPALAPSRVAFTHGDRHVTRAEFSARVHRLARYLISRGAGPETAVAVALERSIDLVVAVHAVVATGAHYVPLDPGHPTETLRHAVSMSGARLGIGSAATLPEYLEWITISDAPLGSFSDAPLTDDDRLAPLRPDHLAYVLFTSGSTGQPKGVGVSHAAIVNQLRWRAEFVGVTADDIVLHKTPATFDVSVWELFLPWQIGARVVVADPDAHRDADLLVELIARHRVSVVHAVPSMLALLADAPGLAACRSLRTILSSGEALPAGVAAAVRAALPVRVINLYGPTEAAVDVTAHVVTDADTTDVPLGRPVWNTTTLVLDDALRPVPVDVPGELYLGGAQLARGYTHRSALTAERFVAGPDGSRLYRTGDRVRWSAVGDLHFLGRSDDQLSVRGVRVEPAEIEAALTRSGLIDRAVATVVGDRLVGYVVPTQGRSAVTEALLQSLRSSLPRHLVPDDIVEIETVPLTASGKIDTRALPAPARRGRVHRTPFTPTQRVVADIVESVLQTSGPVGADDDVFALGATSLTAARIVARIRSTTGRDLTLRTLFDVPTIAGLAAAVDAGDAHTDCGFHTVRPDHLPLTHAQHRMWFLDRYEPGSYVMPLVLRVRGDLDLGALSSAIGHVMTRHEILRTVYADADGVVHQVVLPPPAPTALTVTAVTPDALAERLSDARTTRFDLATEPPLRAEVLRLADDEHVLLLTVHHIAADGLSLAPLTRDLLSAYHSHRSGRIPAQPPLAVQYADVAVRQSELGVDSDAAAWWERRLSGLPDVLDMPLDRPRAERPGRASAAVHLDLDDTTVAALTGLAAAHRATVFMVVHTALAVALARWTGSTDIAVGSPISGRPDPVLDDLVGLFVDTVVLRTSVDPSESFTELLARTRDETVDAFAHAHVPFDHVVDTLGAARTSAHHPVFQVVLAFQDVDPLPGSPHIEVLDVGSAPAIFDLTVDVRPVGAGLAVVLTYACDLFDHGTAERISSVLEHVLRAAARGSETAVGDIAVRGTDEPDTWTHPDARTTPTTLPALLDAHTDGSAVAVIEGDTVLTRDEWAGASNRWARRLIALGAGPETIVAVAVARSARYLVLVAAISRAGAAFLPLDPEQPPSRLADILTEAAPTLVLTDTAAPFPADVVRIAVDDPDTLAEVAALSDAPITDRDRRSTLRPDHLAYVLYTSGSTGRPKGVAVTHRGLHNAVQDQRARHAPVSDARVLAVSSTTFDASVGELVIALALDAALVVAPPEVYAGVELRDLMRRHRVTHTLMTPRALDATPDPGDHLRVVMSAGEACPPSLVDTWAPGRTMTNVYGPTEATIWSTTALLSAGDPVTVGSPTLGVEVSLRDARLHAVPDGVVGELYVAGDHLARGYLGKPGLTASRFVAAPDGQRTYRTGDLMRRNAVGDLLYLGRSDHQITVRGLRIELGDVETALVGAEGVGAAAAGVIDERLVGYVVAADGHSVDAAEVSAAAAAALPRYLVPAAVVVMDALPMTPSGKLDRARLPRPALDTAEFRAPSTAAQVAVASVFATVLELADPVGLDDDFFALGGHSLSATRVAARLQVPVRTVFEAPMVHALAAQIDAAPRGTPAPRRPRPRPEVVPLSFAQQRMWFLNTVSHDSGYVIPFALALRGVLDHGALQGALADVVDRHEILRTVYPVANGVPRQHVLDHARIAIDQESGTPDAVLERMASAPFDLATDLPLRASVVAVAEEHHVLLLVLHHIAADGWSLAPLTRDLTASYAARRSGREWTVDPLPMQYADHAVWQQDHADDIRGRVAFWTDRLAGLPDVLPLPTDRPRPPVASHRGARVRVTVPDHTTAALRTLATAHHATLVMVLQAAWAVTLARVTGSEDIAVGTPVAGRGHEDLDELVGMFVDTVVLRAFVTGTGTVAALIDQVRDDTVAALDHADVPFESIVDALDPVRTAAHHPVVQVMFAFQNQTAPTLVAAGLEIDVLDSGPVTAPVDLTLDLTETGDGLSGALTYAVDLLDRRTAAGIVDVLLRVLDAVARRPFDRVGALEILHPSERALLLSQHGSAGLPPRVLPRLLADAVAGNPDGPALIGERTLTYTELDRRSNRWARALIDLGAAPDTVVAVALPRSVDQITAVWAVAKTGAAFLPIDPDGPPDRLRHMLTETRAAVAVTAVTVPAALARLATVSPAVLDTGSESEADVTPADRLGAIRPDTLAYVIHTSGSTGTPKGVGVTHRGLVDALWDQRLRGAAEARVLAVASPTFDASIAELLIAVALSAPLVVAPPDVFGGPALGRLVAESAVTHALLTPRVLDSLTPEDVPSLHVLVTAGEACPPALAARWAPGRRLFNDYGPTETTIWATSSGPLRADDAVTIGRPVRGVGARVLDTFLRPVPIGVFGELYLDGTHLARGYVGRPTATAERFVASAQGTRLYRTGDRVRWTSGGDLEYLGRTDVQIKLRGLRIEPGEIEAALAAHPSVDRAVVTVQDDHLVAYVVPSGTSAVDPADLRRDVARRLPQYMVPAHVVTVDAIPLTASGKLDRRALPAVPRRPASGLPADMATVPHREAVGPAERAVAEAFATVLELPELPGLDDDFFALGGHSLSATRVAARVSAATEREVSVRAVFDHPTVGALAAALVTAPTAERTPLTAAPRPDRVPLSFAQHRMWFLGRVDADRGGQLIPLALRLTGPLDVEALRSALDDVTLRHEILRTVHPALDGVPHQVVLPTVDVPLDIVRTSAADVPAAVRTAAAARIDVTTETPLRATLLVVSPTDHVLVILVHHIAADGWSMAPLTRDVVTAYTARAEGRPLDLPPLPVQYADHALAQRAALGSLDDPGSALSRHLEHWRERVAGAPLDLALPTDRPRPRTPSQQGDRVRTVLGTDALGALRSVAQAHDVTLFMVVHTALSIVLAQWAGTRDLLIGTAVAGRTDPVLDDVVGMFVDTVVLRSTIDADGTVADHLAAARESTLDAFAHAALPFETLVTALDPVRSTASHPVVQVMLTLQNTAPPRFPATTPAVEVLDLGGAPVQFDLAVTLREDQGRLLIELSYATDLFERSTIERVSRRLVWTLRSMARDTSVRIGDLETVEPPERAAMLPRSGAPTLAPRTLDRLVADAVAARPDAIAVRANGIDLSYAELSVRANRLARELIACGAGPDVVVALAMPRSIEHVLSVWAVAAAGAAFLSVDPGQPAERIAHILQDSGAVVVITESRSEQTTSTAAPWIPRIVLDDPDVVSALDRHSARTVLASERHPGLHPSSIAYVIYTSGSTGRPKGVAVTHAGLTDALADQRSRRGDVPDVRVLAVASPTFDASIAEMLMALAHCGTLVLALAHVHSGDAVSALIRDERVTHTIITPRVLDSLTPTDLDCVRVLVVGGEALPDHLAATWSAGRAMYDDYGPTETTVWATAHGPITPDRPVGIGLPVRGVDAVVLDGRLRPVPLGAVGELYLSGPHLARGYVGQTGLTASRFVAAPYGPPGARLYRTGDLVRWNSAGELAYLGRSDFQITLRGLRIEPGEIENAALAHPAVTQAVVLLHRDAGTGSDHLVAYVAGDGIDVASVREAVAERVPQYMVPSRVIALDAVPRTAAGKVDRTALPPPTFAPTVYRAPTTSTEHMVADAVALVLGVGDVGLDDDFFALGGTSLTATRVAAHLGRAAGVDRVLRLLFSHGTVGAVAEHLDREDDDDSIASSDAVGPVLRLGGGDELAPVFCIHPMMGLAWPYFELGRHLESGRPLYGVQTPAVADPDFAPRSMDDVVERYVEEIRRVDPVGPYHLVGWSVGGVLAHAVAARMEARGLTVASLSLLDPVHSIVPGGAVKKAQADAMFGAYRHLTDDLADMTPDALWSVWSAMGGDQLPVSDIQARQITKAMLTLFALVDEHVPPTYGGAVLMIDSDVTAVELGRMSDFWSQYCTGPAEVASVPWRHGELLSSDAVADVGPLVGRWLGRVETASLLSTGE</sequence>
<dbReference type="PANTHER" id="PTHR45527:SF1">
    <property type="entry name" value="FATTY ACID SYNTHASE"/>
    <property type="match status" value="1"/>
</dbReference>
<dbReference type="InterPro" id="IPR010071">
    <property type="entry name" value="AA_adenyl_dom"/>
</dbReference>
<dbReference type="Pfam" id="PF00550">
    <property type="entry name" value="PP-binding"/>
    <property type="match status" value="5"/>
</dbReference>
<dbReference type="InterPro" id="IPR020845">
    <property type="entry name" value="AMP-binding_CS"/>
</dbReference>
<dbReference type="CDD" id="cd05930">
    <property type="entry name" value="A_NRPS"/>
    <property type="match status" value="3"/>
</dbReference>
<dbReference type="SUPFAM" id="SSF56801">
    <property type="entry name" value="Acetyl-CoA synthetase-like"/>
    <property type="match status" value="5"/>
</dbReference>
<evidence type="ECO:0000313" key="8">
    <source>
        <dbReference type="EMBL" id="MBM7415994.1"/>
    </source>
</evidence>
<comment type="caution">
    <text evidence="8">The sequence shown here is derived from an EMBL/GenBank/DDBJ whole genome shotgun (WGS) entry which is preliminary data.</text>
</comment>
<dbReference type="Pfam" id="PF00668">
    <property type="entry name" value="Condensation"/>
    <property type="match status" value="6"/>
</dbReference>
<gene>
    <name evidence="8" type="ORF">JOE42_002727</name>
</gene>
<dbReference type="NCBIfam" id="TIGR01720">
    <property type="entry name" value="NRPS-para261"/>
    <property type="match status" value="1"/>
</dbReference>
<dbReference type="InterPro" id="IPR001031">
    <property type="entry name" value="Thioesterase"/>
</dbReference>
<dbReference type="Gene3D" id="3.30.559.30">
    <property type="entry name" value="Nonribosomal peptide synthetase, condensation domain"/>
    <property type="match status" value="6"/>
</dbReference>
<evidence type="ECO:0000256" key="2">
    <source>
        <dbReference type="ARBA" id="ARBA00022450"/>
    </source>
</evidence>
<feature type="region of interest" description="Disordered" evidence="6">
    <location>
        <begin position="1"/>
        <end position="22"/>
    </location>
</feature>
<dbReference type="NCBIfam" id="TIGR01733">
    <property type="entry name" value="AA-adenyl-dom"/>
    <property type="match status" value="5"/>
</dbReference>
<evidence type="ECO:0000256" key="6">
    <source>
        <dbReference type="SAM" id="MobiDB-lite"/>
    </source>
</evidence>
<comment type="cofactor">
    <cofactor evidence="1">
        <name>pantetheine 4'-phosphate</name>
        <dbReference type="ChEBI" id="CHEBI:47942"/>
    </cofactor>
</comment>
<dbReference type="SMART" id="SM00824">
    <property type="entry name" value="PKS_TE"/>
    <property type="match status" value="1"/>
</dbReference>
<dbReference type="Pfam" id="PF00975">
    <property type="entry name" value="Thioesterase"/>
    <property type="match status" value="1"/>
</dbReference>
<proteinExistence type="predicted"/>
<dbReference type="SUPFAM" id="SSF47336">
    <property type="entry name" value="ACP-like"/>
    <property type="match status" value="5"/>
</dbReference>
<dbReference type="InterPro" id="IPR023213">
    <property type="entry name" value="CAT-like_dom_sf"/>
</dbReference>
<dbReference type="InterPro" id="IPR009081">
    <property type="entry name" value="PP-bd_ACP"/>
</dbReference>
<dbReference type="NCBIfam" id="NF003417">
    <property type="entry name" value="PRK04813.1"/>
    <property type="match status" value="5"/>
</dbReference>
<dbReference type="Gene3D" id="3.40.50.12780">
    <property type="entry name" value="N-terminal domain of ligase-like"/>
    <property type="match status" value="2"/>
</dbReference>
<accession>A0ABS2KVM1</accession>
<dbReference type="SMART" id="SM00823">
    <property type="entry name" value="PKS_PP"/>
    <property type="match status" value="5"/>
</dbReference>
<dbReference type="InterPro" id="IPR025110">
    <property type="entry name" value="AMP-bd_C"/>
</dbReference>
<feature type="domain" description="Carrier" evidence="7">
    <location>
        <begin position="941"/>
        <end position="1015"/>
    </location>
</feature>
<dbReference type="Gene3D" id="3.40.50.980">
    <property type="match status" value="6"/>
</dbReference>
<dbReference type="InterPro" id="IPR001242">
    <property type="entry name" value="Condensation_dom"/>
</dbReference>
<evidence type="ECO:0000259" key="7">
    <source>
        <dbReference type="PROSITE" id="PS50075"/>
    </source>
</evidence>
<dbReference type="InterPro" id="IPR020806">
    <property type="entry name" value="PKS_PP-bd"/>
</dbReference>
<keyword evidence="2" id="KW-0596">Phosphopantetheine</keyword>
<dbReference type="SUPFAM" id="SSF52777">
    <property type="entry name" value="CoA-dependent acyltransferases"/>
    <property type="match status" value="12"/>
</dbReference>
<dbReference type="PROSITE" id="PS00455">
    <property type="entry name" value="AMP_BINDING"/>
    <property type="match status" value="5"/>
</dbReference>
<dbReference type="Pfam" id="PF13193">
    <property type="entry name" value="AMP-binding_C"/>
    <property type="match status" value="5"/>
</dbReference>
<feature type="region of interest" description="Disordered" evidence="6">
    <location>
        <begin position="4762"/>
        <end position="4782"/>
    </location>
</feature>
<dbReference type="Pfam" id="PF00501">
    <property type="entry name" value="AMP-binding"/>
    <property type="match status" value="5"/>
</dbReference>
<dbReference type="PROSITE" id="PS00012">
    <property type="entry name" value="PHOSPHOPANTETHEINE"/>
    <property type="match status" value="2"/>
</dbReference>
<keyword evidence="3" id="KW-0597">Phosphoprotein</keyword>
<dbReference type="PANTHER" id="PTHR45527">
    <property type="entry name" value="NONRIBOSOMAL PEPTIDE SYNTHETASE"/>
    <property type="match status" value="1"/>
</dbReference>
<dbReference type="Gene3D" id="3.30.559.10">
    <property type="entry name" value="Chloramphenicol acetyltransferase-like domain"/>
    <property type="match status" value="6"/>
</dbReference>
<dbReference type="Gene3D" id="1.10.1200.10">
    <property type="entry name" value="ACP-like"/>
    <property type="match status" value="4"/>
</dbReference>
<dbReference type="PROSITE" id="PS50075">
    <property type="entry name" value="CARRIER"/>
    <property type="match status" value="4"/>
</dbReference>
<dbReference type="Gene3D" id="3.40.50.1820">
    <property type="entry name" value="alpha/beta hydrolase"/>
    <property type="match status" value="1"/>
</dbReference>
<keyword evidence="9" id="KW-1185">Reference proteome</keyword>
<dbReference type="EMBL" id="JAFBBK010000001">
    <property type="protein sequence ID" value="MBM7415994.1"/>
    <property type="molecule type" value="Genomic_DNA"/>
</dbReference>
<organism evidence="8 9">
    <name type="scientific">Rhodococcoides corynebacterioides</name>
    <dbReference type="NCBI Taxonomy" id="53972"/>
    <lineage>
        <taxon>Bacteria</taxon>
        <taxon>Bacillati</taxon>
        <taxon>Actinomycetota</taxon>
        <taxon>Actinomycetes</taxon>
        <taxon>Mycobacteriales</taxon>
        <taxon>Nocardiaceae</taxon>
        <taxon>Rhodococcoides</taxon>
    </lineage>
</organism>
<dbReference type="InterPro" id="IPR020802">
    <property type="entry name" value="TesA-like"/>
</dbReference>
<dbReference type="Gene3D" id="2.30.38.10">
    <property type="entry name" value="Luciferase, Domain 3"/>
    <property type="match status" value="3"/>
</dbReference>
<feature type="domain" description="Carrier" evidence="7">
    <location>
        <begin position="4470"/>
        <end position="4546"/>
    </location>
</feature>
<keyword evidence="5" id="KW-0045">Antibiotic biosynthesis</keyword>
<dbReference type="InterPro" id="IPR045851">
    <property type="entry name" value="AMP-bd_C_sf"/>
</dbReference>
<dbReference type="SUPFAM" id="SSF53474">
    <property type="entry name" value="alpha/beta-Hydrolases"/>
    <property type="match status" value="1"/>
</dbReference>
<keyword evidence="4" id="KW-0677">Repeat</keyword>
<dbReference type="Proteomes" id="UP000703038">
    <property type="component" value="Unassembled WGS sequence"/>
</dbReference>
<dbReference type="RefSeq" id="WP_204868918.1">
    <property type="nucleotide sequence ID" value="NZ_JAFBBK010000001.1"/>
</dbReference>
<dbReference type="InterPro" id="IPR000873">
    <property type="entry name" value="AMP-dep_synth/lig_dom"/>
</dbReference>
<dbReference type="InterPro" id="IPR010060">
    <property type="entry name" value="NRPS_synth"/>
</dbReference>
<reference evidence="8 9" key="1">
    <citation type="submission" date="2021-01" db="EMBL/GenBank/DDBJ databases">
        <title>Genomics of switchgrass bacterial isolates.</title>
        <authorList>
            <person name="Shade A."/>
        </authorList>
    </citation>
    <scope>NUCLEOTIDE SEQUENCE [LARGE SCALE GENOMIC DNA]</scope>
    <source>
        <strain evidence="8 9">PvP111</strain>
    </source>
</reference>
<dbReference type="InterPro" id="IPR036736">
    <property type="entry name" value="ACP-like_sf"/>
</dbReference>